<dbReference type="AlphaFoldDB" id="A0A2H9U985"/>
<gene>
    <name evidence="10" type="ORF">CUC53_00640</name>
</gene>
<sequence>MNKFLKMSLLAAAVAVGLTACQKDETPASTTAEVKAQAAKPADAPKADAKSFEEQSGYAIGLSMGRYIANTLERQQELGIKLDNAVILKGVTDGLGKNASMTDEDIQKVLQSYDAKVNELTKAKAEKDAVENLKKGADFLAENAKKDGVKSTESGLQYLVEKMGSGAKPKATDVVKVHYTGTLTDGTKFDSSVDRGEPATFPLNQVIPGWTEGVQLMPVGSKFKFFVPAKLGYGEHGAGAIPANAVLVFDVELLSIEQPAAPVTPAAPAEKAAGTATDKQ</sequence>
<dbReference type="FunFam" id="3.10.50.40:FF:000045">
    <property type="entry name" value="Peptidyl-prolyl cis-trans isomerase"/>
    <property type="match status" value="1"/>
</dbReference>
<dbReference type="EC" id="5.2.1.8" evidence="7"/>
<feature type="signal peptide" evidence="8">
    <location>
        <begin position="1"/>
        <end position="22"/>
    </location>
</feature>
<dbReference type="OrthoDB" id="9814548at2"/>
<dbReference type="PROSITE" id="PS51257">
    <property type="entry name" value="PROKAR_LIPOPROTEIN"/>
    <property type="match status" value="1"/>
</dbReference>
<keyword evidence="4 6" id="KW-0697">Rotamase</keyword>
<dbReference type="Proteomes" id="UP000235861">
    <property type="component" value="Unassembled WGS sequence"/>
</dbReference>
<evidence type="ECO:0000256" key="4">
    <source>
        <dbReference type="ARBA" id="ARBA00023110"/>
    </source>
</evidence>
<dbReference type="Gene3D" id="3.10.50.40">
    <property type="match status" value="1"/>
</dbReference>
<evidence type="ECO:0000313" key="10">
    <source>
        <dbReference type="EMBL" id="PJG60549.1"/>
    </source>
</evidence>
<comment type="catalytic activity">
    <reaction evidence="1 6 7">
        <text>[protein]-peptidylproline (omega=180) = [protein]-peptidylproline (omega=0)</text>
        <dbReference type="Rhea" id="RHEA:16237"/>
        <dbReference type="Rhea" id="RHEA-COMP:10747"/>
        <dbReference type="Rhea" id="RHEA-COMP:10748"/>
        <dbReference type="ChEBI" id="CHEBI:83833"/>
        <dbReference type="ChEBI" id="CHEBI:83834"/>
        <dbReference type="EC" id="5.2.1.8"/>
    </reaction>
</comment>
<evidence type="ECO:0000256" key="7">
    <source>
        <dbReference type="RuleBase" id="RU003915"/>
    </source>
</evidence>
<evidence type="ECO:0000313" key="11">
    <source>
        <dbReference type="Proteomes" id="UP000235861"/>
    </source>
</evidence>
<keyword evidence="3 8" id="KW-0732">Signal</keyword>
<evidence type="ECO:0000256" key="6">
    <source>
        <dbReference type="PROSITE-ProRule" id="PRU00277"/>
    </source>
</evidence>
<reference evidence="10 11" key="1">
    <citation type="submission" date="2017-11" db="EMBL/GenBank/DDBJ databases">
        <title>Draft genome sequence of environmental isolate Aeromonas cavernicola sp. nov. MDC 2508.</title>
        <authorList>
            <person name="Colston S.M."/>
            <person name="Navarro A."/>
            <person name="Martinez-Murcia A.J."/>
            <person name="Graf J."/>
        </authorList>
    </citation>
    <scope>NUCLEOTIDE SEQUENCE [LARGE SCALE GENOMIC DNA]</scope>
    <source>
        <strain evidence="10 11">MDC 2508</strain>
    </source>
</reference>
<dbReference type="EMBL" id="PGGC01000005">
    <property type="protein sequence ID" value="PJG60549.1"/>
    <property type="molecule type" value="Genomic_DNA"/>
</dbReference>
<dbReference type="Pfam" id="PF01346">
    <property type="entry name" value="FKBP_N"/>
    <property type="match status" value="1"/>
</dbReference>
<keyword evidence="5 6" id="KW-0413">Isomerase</keyword>
<dbReference type="Pfam" id="PF00254">
    <property type="entry name" value="FKBP_C"/>
    <property type="match status" value="1"/>
</dbReference>
<evidence type="ECO:0000256" key="5">
    <source>
        <dbReference type="ARBA" id="ARBA00023235"/>
    </source>
</evidence>
<evidence type="ECO:0000256" key="2">
    <source>
        <dbReference type="ARBA" id="ARBA00006577"/>
    </source>
</evidence>
<dbReference type="NCBIfam" id="NF008150">
    <property type="entry name" value="PRK10902.1"/>
    <property type="match status" value="1"/>
</dbReference>
<comment type="caution">
    <text evidence="10">The sequence shown here is derived from an EMBL/GenBank/DDBJ whole genome shotgun (WGS) entry which is preliminary data.</text>
</comment>
<feature type="chain" id="PRO_5014122089" description="Peptidyl-prolyl cis-trans isomerase" evidence="8">
    <location>
        <begin position="23"/>
        <end position="280"/>
    </location>
</feature>
<keyword evidence="11" id="KW-1185">Reference proteome</keyword>
<proteinExistence type="inferred from homology"/>
<dbReference type="RefSeq" id="WP_100292370.1">
    <property type="nucleotide sequence ID" value="NZ_PGGC01000005.1"/>
</dbReference>
<dbReference type="InterPro" id="IPR036944">
    <property type="entry name" value="PPIase_FKBP_N_sf"/>
</dbReference>
<comment type="similarity">
    <text evidence="2 7">Belongs to the FKBP-type PPIase family.</text>
</comment>
<accession>A0A2H9U985</accession>
<organism evidence="10 11">
    <name type="scientific">Aeromonas cavernicola</name>
    <dbReference type="NCBI Taxonomy" id="1006623"/>
    <lineage>
        <taxon>Bacteria</taxon>
        <taxon>Pseudomonadati</taxon>
        <taxon>Pseudomonadota</taxon>
        <taxon>Gammaproteobacteria</taxon>
        <taxon>Aeromonadales</taxon>
        <taxon>Aeromonadaceae</taxon>
        <taxon>Aeromonas</taxon>
    </lineage>
</organism>
<dbReference type="PANTHER" id="PTHR43811:SF19">
    <property type="entry name" value="39 KDA FK506-BINDING NUCLEAR PROTEIN"/>
    <property type="match status" value="1"/>
</dbReference>
<protein>
    <recommendedName>
        <fullName evidence="7">Peptidyl-prolyl cis-trans isomerase</fullName>
        <ecNumber evidence="7">5.2.1.8</ecNumber>
    </recommendedName>
</protein>
<evidence type="ECO:0000259" key="9">
    <source>
        <dbReference type="PROSITE" id="PS50059"/>
    </source>
</evidence>
<evidence type="ECO:0000256" key="1">
    <source>
        <dbReference type="ARBA" id="ARBA00000971"/>
    </source>
</evidence>
<evidence type="ECO:0000256" key="3">
    <source>
        <dbReference type="ARBA" id="ARBA00022729"/>
    </source>
</evidence>
<feature type="domain" description="PPIase FKBP-type" evidence="9">
    <location>
        <begin position="172"/>
        <end position="257"/>
    </location>
</feature>
<dbReference type="GO" id="GO:0003755">
    <property type="term" value="F:peptidyl-prolyl cis-trans isomerase activity"/>
    <property type="evidence" value="ECO:0007669"/>
    <property type="project" value="UniProtKB-UniRule"/>
</dbReference>
<dbReference type="Gene3D" id="1.10.287.460">
    <property type="entry name" value="Peptidyl-prolyl cis-trans isomerase, FKBP-type, N-terminal domain"/>
    <property type="match status" value="1"/>
</dbReference>
<dbReference type="SUPFAM" id="SSF54534">
    <property type="entry name" value="FKBP-like"/>
    <property type="match status" value="1"/>
</dbReference>
<evidence type="ECO:0000256" key="8">
    <source>
        <dbReference type="SAM" id="SignalP"/>
    </source>
</evidence>
<name>A0A2H9U985_9GAMM</name>
<dbReference type="InterPro" id="IPR046357">
    <property type="entry name" value="PPIase_dom_sf"/>
</dbReference>
<dbReference type="PANTHER" id="PTHR43811">
    <property type="entry name" value="FKBP-TYPE PEPTIDYL-PROLYL CIS-TRANS ISOMERASE FKPA"/>
    <property type="match status" value="1"/>
</dbReference>
<dbReference type="PROSITE" id="PS50059">
    <property type="entry name" value="FKBP_PPIASE"/>
    <property type="match status" value="1"/>
</dbReference>
<dbReference type="InterPro" id="IPR000774">
    <property type="entry name" value="PPIase_FKBP_N"/>
</dbReference>
<dbReference type="InterPro" id="IPR001179">
    <property type="entry name" value="PPIase_FKBP_dom"/>
</dbReference>
<dbReference type="GO" id="GO:0006457">
    <property type="term" value="P:protein folding"/>
    <property type="evidence" value="ECO:0007669"/>
    <property type="project" value="InterPro"/>
</dbReference>